<dbReference type="PANTHER" id="PTHR46890:SF48">
    <property type="entry name" value="RNA-DIRECTED DNA POLYMERASE"/>
    <property type="match status" value="1"/>
</dbReference>
<protein>
    <recommendedName>
        <fullName evidence="1">Reverse transcriptase domain-containing protein</fullName>
    </recommendedName>
</protein>
<evidence type="ECO:0000313" key="3">
    <source>
        <dbReference type="EMBL" id="TYK22622.1"/>
    </source>
</evidence>
<dbReference type="InterPro" id="IPR000477">
    <property type="entry name" value="RT_dom"/>
</dbReference>
<name>A0A5A7SZS6_CUCMM</name>
<dbReference type="Pfam" id="PF00078">
    <property type="entry name" value="RVT_1"/>
    <property type="match status" value="1"/>
</dbReference>
<sequence>MGQAFVEGIDWSLISTREDEDLVSPFTMEEIKKVHFSFWMAFLLLSFRKIGIWSKAQGAFLAGRQILDQAIIANEAIEEYKSRKRGVLLMLDFEKVYDHVDWDFLDRVLMKKGFGYKWRSGWECVRNVKYSILINGNPIGLIQAPRGLRQGDPVSPFLVDVLSRIIYRGGRKHY</sequence>
<organism evidence="2 4">
    <name type="scientific">Cucumis melo var. makuwa</name>
    <name type="common">Oriental melon</name>
    <dbReference type="NCBI Taxonomy" id="1194695"/>
    <lineage>
        <taxon>Eukaryota</taxon>
        <taxon>Viridiplantae</taxon>
        <taxon>Streptophyta</taxon>
        <taxon>Embryophyta</taxon>
        <taxon>Tracheophyta</taxon>
        <taxon>Spermatophyta</taxon>
        <taxon>Magnoliopsida</taxon>
        <taxon>eudicotyledons</taxon>
        <taxon>Gunneridae</taxon>
        <taxon>Pentapetalae</taxon>
        <taxon>rosids</taxon>
        <taxon>fabids</taxon>
        <taxon>Cucurbitales</taxon>
        <taxon>Cucurbitaceae</taxon>
        <taxon>Benincaseae</taxon>
        <taxon>Cucumis</taxon>
    </lineage>
</organism>
<evidence type="ECO:0000313" key="5">
    <source>
        <dbReference type="Proteomes" id="UP000321947"/>
    </source>
</evidence>
<dbReference type="EMBL" id="SSTE01019582">
    <property type="protein sequence ID" value="KAA0036600.1"/>
    <property type="molecule type" value="Genomic_DNA"/>
</dbReference>
<dbReference type="Proteomes" id="UP000321393">
    <property type="component" value="Unassembled WGS sequence"/>
</dbReference>
<accession>A0A5A7SZS6</accession>
<gene>
    <name evidence="3" type="ORF">E5676_scaffold195G00490</name>
    <name evidence="2" type="ORF">E6C27_scaffold191G001240</name>
</gene>
<dbReference type="OrthoDB" id="1431265at2759"/>
<feature type="domain" description="Reverse transcriptase" evidence="1">
    <location>
        <begin position="51"/>
        <end position="163"/>
    </location>
</feature>
<evidence type="ECO:0000259" key="1">
    <source>
        <dbReference type="Pfam" id="PF00078"/>
    </source>
</evidence>
<dbReference type="Proteomes" id="UP000321947">
    <property type="component" value="Unassembled WGS sequence"/>
</dbReference>
<evidence type="ECO:0000313" key="4">
    <source>
        <dbReference type="Proteomes" id="UP000321393"/>
    </source>
</evidence>
<dbReference type="PANTHER" id="PTHR46890">
    <property type="entry name" value="NON-LTR RETROLELEMENT REVERSE TRANSCRIPTASE-LIKE PROTEIN-RELATED"/>
    <property type="match status" value="1"/>
</dbReference>
<reference evidence="4 5" key="1">
    <citation type="submission" date="2019-08" db="EMBL/GenBank/DDBJ databases">
        <title>Draft genome sequences of two oriental melons (Cucumis melo L. var makuwa).</title>
        <authorList>
            <person name="Kwon S.-Y."/>
        </authorList>
    </citation>
    <scope>NUCLEOTIDE SEQUENCE [LARGE SCALE GENOMIC DNA]</scope>
    <source>
        <strain evidence="5">cv. Chang Bougi</strain>
        <strain evidence="4">cv. SW 3</strain>
        <tissue evidence="2">Leaf</tissue>
    </source>
</reference>
<evidence type="ECO:0000313" key="2">
    <source>
        <dbReference type="EMBL" id="KAA0036600.1"/>
    </source>
</evidence>
<proteinExistence type="predicted"/>
<dbReference type="EMBL" id="SSTD01004937">
    <property type="protein sequence ID" value="TYK22622.1"/>
    <property type="molecule type" value="Genomic_DNA"/>
</dbReference>
<dbReference type="InterPro" id="IPR052343">
    <property type="entry name" value="Retrotransposon-Effector_Assoc"/>
</dbReference>
<dbReference type="AlphaFoldDB" id="A0A5A7SZS6"/>
<dbReference type="STRING" id="1194695.A0A5A7SZS6"/>
<comment type="caution">
    <text evidence="2">The sequence shown here is derived from an EMBL/GenBank/DDBJ whole genome shotgun (WGS) entry which is preliminary data.</text>
</comment>